<evidence type="ECO:0000313" key="1">
    <source>
        <dbReference type="EMBL" id="CEG48977.1"/>
    </source>
</evidence>
<dbReference type="Proteomes" id="UP000054928">
    <property type="component" value="Unassembled WGS sequence"/>
</dbReference>
<accession>A0A0P1B5M0</accession>
<proteinExistence type="predicted"/>
<dbReference type="AlphaFoldDB" id="A0A0P1B5M0"/>
<reference evidence="2" key="1">
    <citation type="submission" date="2014-09" db="EMBL/GenBank/DDBJ databases">
        <authorList>
            <person name="Sharma Rahul"/>
            <person name="Thines Marco"/>
        </authorList>
    </citation>
    <scope>NUCLEOTIDE SEQUENCE [LARGE SCALE GENOMIC DNA]</scope>
</reference>
<dbReference type="RefSeq" id="XP_024585346.1">
    <property type="nucleotide sequence ID" value="XM_024720116.1"/>
</dbReference>
<dbReference type="EMBL" id="CCYD01003042">
    <property type="protein sequence ID" value="CEG48977.1"/>
    <property type="molecule type" value="Genomic_DNA"/>
</dbReference>
<sequence>MGIQKGLAQWRVGPVVNVPVMLSPRNQLQTKFYPMYPVDARKLGNSSRFQAHGGYRSIETHFLD</sequence>
<evidence type="ECO:0000313" key="2">
    <source>
        <dbReference type="Proteomes" id="UP000054928"/>
    </source>
</evidence>
<organism evidence="1 2">
    <name type="scientific">Plasmopara halstedii</name>
    <name type="common">Downy mildew of sunflower</name>
    <dbReference type="NCBI Taxonomy" id="4781"/>
    <lineage>
        <taxon>Eukaryota</taxon>
        <taxon>Sar</taxon>
        <taxon>Stramenopiles</taxon>
        <taxon>Oomycota</taxon>
        <taxon>Peronosporomycetes</taxon>
        <taxon>Peronosporales</taxon>
        <taxon>Peronosporaceae</taxon>
        <taxon>Plasmopara</taxon>
    </lineage>
</organism>
<name>A0A0P1B5M0_PLAHL</name>
<keyword evidence="2" id="KW-1185">Reference proteome</keyword>
<dbReference type="GeneID" id="36401822"/>
<protein>
    <submittedName>
        <fullName evidence="1">Uncharacterized protein</fullName>
    </submittedName>
</protein>